<dbReference type="PANTHER" id="PTHR21174">
    <property type="match status" value="1"/>
</dbReference>
<accession>A0AAD0JS06</accession>
<evidence type="ECO:0000313" key="2">
    <source>
        <dbReference type="Proteomes" id="UP000244903"/>
    </source>
</evidence>
<dbReference type="InterPro" id="IPR009218">
    <property type="entry name" value="HD_phosphohydro"/>
</dbReference>
<evidence type="ECO:0008006" key="3">
    <source>
        <dbReference type="Google" id="ProtNLM"/>
    </source>
</evidence>
<name>A0AAD0JS06_9ACTN</name>
<dbReference type="EMBL" id="CP015453">
    <property type="protein sequence ID" value="AWH94351.1"/>
    <property type="molecule type" value="Genomic_DNA"/>
</dbReference>
<dbReference type="KEGG" id="dpc:A6048_01175"/>
<dbReference type="PIRSF" id="PIRSF035170">
    <property type="entry name" value="HD_phosphohydro"/>
    <property type="match status" value="1"/>
</dbReference>
<protein>
    <recommendedName>
        <fullName evidence="3">Metal-dependent HD superfamily phosphohydrolase</fullName>
    </recommendedName>
</protein>
<evidence type="ECO:0000313" key="1">
    <source>
        <dbReference type="EMBL" id="AWH94351.1"/>
    </source>
</evidence>
<gene>
    <name evidence="1" type="ORF">A6048_01175</name>
</gene>
<reference evidence="1 2" key="1">
    <citation type="submission" date="2016-04" db="EMBL/GenBank/DDBJ databases">
        <title>Complete genome sequence of the haloalkaliphilic hydrocarbon-degrading bacterium Dietzia psychralcaliphila ILA-1T, isolated from a drain of a fish product-processing plant.</title>
        <authorList>
            <person name="Zhao J."/>
            <person name="Hu B."/>
            <person name="Geng S."/>
            <person name="Nie Y."/>
            <person name="Tang Y."/>
        </authorList>
    </citation>
    <scope>NUCLEOTIDE SEQUENCE [LARGE SCALE GENOMIC DNA]</scope>
    <source>
        <strain evidence="1 2">ILA-1</strain>
    </source>
</reference>
<dbReference type="PANTHER" id="PTHR21174:SF0">
    <property type="entry name" value="HD PHOSPHOHYDROLASE FAMILY PROTEIN-RELATED"/>
    <property type="match status" value="1"/>
</dbReference>
<dbReference type="RefSeq" id="WP_107747867.1">
    <property type="nucleotide sequence ID" value="NZ_CP015453.1"/>
</dbReference>
<proteinExistence type="predicted"/>
<sequence>MDTDRPAAADPLDSEVEFLTPELRSDLLERWNEPQRRYHNETHLRAVLRAVDALEADGEAFDGTAVRLAAWFHTAVFDPTESENNDKSAAFTEKALDPAAPVDEVARLVRLMGGHRVEAGDLNGAVLSDADLAVLGSDPETYDTYTHDVRHEFAHVPGERFVAGRIASLEGLLERKSVFRTRAGRDAWEKQAHANLNRELGLLRAGIAEGEDAG</sequence>
<dbReference type="SUPFAM" id="SSF109604">
    <property type="entry name" value="HD-domain/PDEase-like"/>
    <property type="match status" value="1"/>
</dbReference>
<dbReference type="Gene3D" id="1.10.3210.10">
    <property type="entry name" value="Hypothetical protein af1432"/>
    <property type="match status" value="1"/>
</dbReference>
<keyword evidence="2" id="KW-1185">Reference proteome</keyword>
<dbReference type="AlphaFoldDB" id="A0AAD0JS06"/>
<organism evidence="1 2">
    <name type="scientific">Dietzia psychralcaliphila</name>
    <dbReference type="NCBI Taxonomy" id="139021"/>
    <lineage>
        <taxon>Bacteria</taxon>
        <taxon>Bacillati</taxon>
        <taxon>Actinomycetota</taxon>
        <taxon>Actinomycetes</taxon>
        <taxon>Mycobacteriales</taxon>
        <taxon>Dietziaceae</taxon>
        <taxon>Dietzia</taxon>
    </lineage>
</organism>
<dbReference type="Proteomes" id="UP000244903">
    <property type="component" value="Chromosome"/>
</dbReference>